<evidence type="ECO:0000313" key="9">
    <source>
        <dbReference type="RefSeq" id="XP_002741360.1"/>
    </source>
</evidence>
<protein>
    <recommendedName>
        <fullName evidence="6">Large ribosomal subunit protein mL49</fullName>
    </recommendedName>
    <alternativeName>
        <fullName evidence="7">39S ribosomal protein L49, mitochondrial</fullName>
    </alternativeName>
</protein>
<evidence type="ECO:0000256" key="3">
    <source>
        <dbReference type="ARBA" id="ARBA00022980"/>
    </source>
</evidence>
<evidence type="ECO:0000256" key="7">
    <source>
        <dbReference type="ARBA" id="ARBA00035545"/>
    </source>
</evidence>
<comment type="subcellular location">
    <subcellularLocation>
        <location evidence="1">Mitochondrion</location>
    </subcellularLocation>
</comment>
<dbReference type="PANTHER" id="PTHR13477">
    <property type="entry name" value="MITOCHONDRIAL 39S RIBOSOMAL PROTEIN L49"/>
    <property type="match status" value="1"/>
</dbReference>
<dbReference type="Proteomes" id="UP000694865">
    <property type="component" value="Unplaced"/>
</dbReference>
<evidence type="ECO:0000256" key="2">
    <source>
        <dbReference type="ARBA" id="ARBA00005677"/>
    </source>
</evidence>
<evidence type="ECO:0000256" key="1">
    <source>
        <dbReference type="ARBA" id="ARBA00004173"/>
    </source>
</evidence>
<reference evidence="9" key="1">
    <citation type="submission" date="2025-08" db="UniProtKB">
        <authorList>
            <consortium name="RefSeq"/>
        </authorList>
    </citation>
    <scope>IDENTIFICATION</scope>
    <source>
        <tissue evidence="9">Testes</tissue>
    </source>
</reference>
<name>A0ABM0H0A7_SACKO</name>
<dbReference type="RefSeq" id="XP_002741360.1">
    <property type="nucleotide sequence ID" value="XM_002741314.1"/>
</dbReference>
<comment type="similarity">
    <text evidence="2">Belongs to the mitochondrion-specific ribosomal protein mL49 family.</text>
</comment>
<keyword evidence="5" id="KW-0687">Ribonucleoprotein</keyword>
<dbReference type="GeneID" id="100367334"/>
<accession>A0ABM0H0A7</accession>
<dbReference type="PANTHER" id="PTHR13477:SF0">
    <property type="entry name" value="LARGE RIBOSOMAL SUBUNIT PROTEIN ML49"/>
    <property type="match status" value="1"/>
</dbReference>
<keyword evidence="4" id="KW-0496">Mitochondrion</keyword>
<keyword evidence="8" id="KW-1185">Reference proteome</keyword>
<dbReference type="Gene3D" id="3.30.780.10">
    <property type="entry name" value="SUI1-like domain"/>
    <property type="match status" value="1"/>
</dbReference>
<evidence type="ECO:0000256" key="5">
    <source>
        <dbReference type="ARBA" id="ARBA00023274"/>
    </source>
</evidence>
<evidence type="ECO:0000256" key="4">
    <source>
        <dbReference type="ARBA" id="ARBA00023128"/>
    </source>
</evidence>
<dbReference type="InterPro" id="IPR007740">
    <property type="entry name" value="Ribosomal_mL49"/>
</dbReference>
<organism evidence="8 9">
    <name type="scientific">Saccoglossus kowalevskii</name>
    <name type="common">Acorn worm</name>
    <dbReference type="NCBI Taxonomy" id="10224"/>
    <lineage>
        <taxon>Eukaryota</taxon>
        <taxon>Metazoa</taxon>
        <taxon>Hemichordata</taxon>
        <taxon>Enteropneusta</taxon>
        <taxon>Harrimaniidae</taxon>
        <taxon>Saccoglossus</taxon>
    </lineage>
</organism>
<evidence type="ECO:0000313" key="8">
    <source>
        <dbReference type="Proteomes" id="UP000694865"/>
    </source>
</evidence>
<gene>
    <name evidence="9" type="primary">LOC100367334</name>
</gene>
<sequence length="175" mass="20180">MAAICGRVGSYATARFRWYNSVKAIQNCKLSLQSQPGDDKNKYVDYIESKEEFKHVERLLPQLEVPPPPKHSHYPTPSGWVPPKEPSEACPYHVRRTRFHNWPVYALYKAGGNQHLTQVRRIEGDIWALDKDLKTHLASIIGETVVSHVNEVAMTIYYKGIFVQEIKDWLKDNGF</sequence>
<evidence type="ECO:0000256" key="6">
    <source>
        <dbReference type="ARBA" id="ARBA00035191"/>
    </source>
</evidence>
<proteinExistence type="inferred from homology"/>
<dbReference type="Pfam" id="PF05046">
    <property type="entry name" value="Img2"/>
    <property type="match status" value="1"/>
</dbReference>
<keyword evidence="3" id="KW-0689">Ribosomal protein</keyword>